<accession>A0A7W8M5P8</accession>
<dbReference type="RefSeq" id="WP_183775068.1">
    <property type="nucleotide sequence ID" value="NZ_CAWVEG010000009.1"/>
</dbReference>
<organism evidence="3 4">
    <name type="scientific">Catenibacillus scindens</name>
    <dbReference type="NCBI Taxonomy" id="673271"/>
    <lineage>
        <taxon>Bacteria</taxon>
        <taxon>Bacillati</taxon>
        <taxon>Bacillota</taxon>
        <taxon>Clostridia</taxon>
        <taxon>Lachnospirales</taxon>
        <taxon>Lachnospiraceae</taxon>
        <taxon>Catenibacillus</taxon>
    </lineage>
</organism>
<feature type="region of interest" description="Disordered" evidence="1">
    <location>
        <begin position="116"/>
        <end position="144"/>
    </location>
</feature>
<proteinExistence type="predicted"/>
<comment type="caution">
    <text evidence="3">The sequence shown here is derived from an EMBL/GenBank/DDBJ whole genome shotgun (WGS) entry which is preliminary data.</text>
</comment>
<keyword evidence="2" id="KW-0732">Signal</keyword>
<dbReference type="AlphaFoldDB" id="A0A7W8M5P8"/>
<evidence type="ECO:0000256" key="1">
    <source>
        <dbReference type="SAM" id="MobiDB-lite"/>
    </source>
</evidence>
<reference evidence="3 4" key="1">
    <citation type="submission" date="2020-08" db="EMBL/GenBank/DDBJ databases">
        <title>Genomic Encyclopedia of Type Strains, Phase IV (KMG-IV): sequencing the most valuable type-strain genomes for metagenomic binning, comparative biology and taxonomic classification.</title>
        <authorList>
            <person name="Goeker M."/>
        </authorList>
    </citation>
    <scope>NUCLEOTIDE SEQUENCE [LARGE SCALE GENOMIC DNA]</scope>
    <source>
        <strain evidence="3 4">DSM 106146</strain>
    </source>
</reference>
<sequence>MKKLFLVFCILAGILTIAACSSGSETSAQSRTDLTSDNIRELSADMERRDVENLLGQDDDHLAQKEDVDVYSLSDGSTAILRYVDDRLAGAYIRGKDMYEDTIFSKFARDIAENLDEGSYNTEDGKVTGDTDDSDGNPSETETH</sequence>
<gene>
    <name evidence="3" type="ORF">HNP82_002413</name>
</gene>
<dbReference type="Proteomes" id="UP000543642">
    <property type="component" value="Unassembled WGS sequence"/>
</dbReference>
<evidence type="ECO:0000313" key="4">
    <source>
        <dbReference type="Proteomes" id="UP000543642"/>
    </source>
</evidence>
<keyword evidence="4" id="KW-1185">Reference proteome</keyword>
<evidence type="ECO:0000256" key="2">
    <source>
        <dbReference type="SAM" id="SignalP"/>
    </source>
</evidence>
<dbReference type="PROSITE" id="PS51257">
    <property type="entry name" value="PROKAR_LIPOPROTEIN"/>
    <property type="match status" value="1"/>
</dbReference>
<protein>
    <submittedName>
        <fullName evidence="3">Uncharacterized protein</fullName>
    </submittedName>
</protein>
<name>A0A7W8M5P8_9FIRM</name>
<dbReference type="EMBL" id="JACHFW010000010">
    <property type="protein sequence ID" value="MBB5265270.1"/>
    <property type="molecule type" value="Genomic_DNA"/>
</dbReference>
<feature type="chain" id="PRO_5038993138" evidence="2">
    <location>
        <begin position="19"/>
        <end position="144"/>
    </location>
</feature>
<feature type="signal peptide" evidence="2">
    <location>
        <begin position="1"/>
        <end position="18"/>
    </location>
</feature>
<evidence type="ECO:0000313" key="3">
    <source>
        <dbReference type="EMBL" id="MBB5265270.1"/>
    </source>
</evidence>